<dbReference type="SUPFAM" id="SSF51126">
    <property type="entry name" value="Pectin lyase-like"/>
    <property type="match status" value="1"/>
</dbReference>
<dbReference type="Proteomes" id="UP000291289">
    <property type="component" value="Unassembled WGS sequence"/>
</dbReference>
<organism evidence="1 2">
    <name type="scientific">Alloscardovia theropitheci</name>
    <dbReference type="NCBI Taxonomy" id="2496842"/>
    <lineage>
        <taxon>Bacteria</taxon>
        <taxon>Bacillati</taxon>
        <taxon>Actinomycetota</taxon>
        <taxon>Actinomycetes</taxon>
        <taxon>Bifidobacteriales</taxon>
        <taxon>Bifidobacteriaceae</taxon>
        <taxon>Alloscardovia</taxon>
    </lineage>
</organism>
<dbReference type="EMBL" id="RXLP01000023">
    <property type="protein sequence ID" value="TCD53960.1"/>
    <property type="molecule type" value="Genomic_DNA"/>
</dbReference>
<dbReference type="InterPro" id="IPR012334">
    <property type="entry name" value="Pectin_lyas_fold"/>
</dbReference>
<protein>
    <recommendedName>
        <fullName evidence="3">Right-handed parallel beta-helix repeat-containing protein</fullName>
    </recommendedName>
</protein>
<comment type="caution">
    <text evidence="1">The sequence shown here is derived from an EMBL/GenBank/DDBJ whole genome shotgun (WGS) entry which is preliminary data.</text>
</comment>
<dbReference type="Gene3D" id="2.160.20.10">
    <property type="entry name" value="Single-stranded right-handed beta-helix, Pectin lyase-like"/>
    <property type="match status" value="1"/>
</dbReference>
<dbReference type="RefSeq" id="WP_131284579.1">
    <property type="nucleotide sequence ID" value="NZ_RXLP01000023.1"/>
</dbReference>
<dbReference type="InterPro" id="IPR006626">
    <property type="entry name" value="PbH1"/>
</dbReference>
<dbReference type="SMART" id="SM00710">
    <property type="entry name" value="PbH1"/>
    <property type="match status" value="4"/>
</dbReference>
<evidence type="ECO:0008006" key="3">
    <source>
        <dbReference type="Google" id="ProtNLM"/>
    </source>
</evidence>
<name>A0A4R0QWS1_9BIFI</name>
<reference evidence="1 2" key="1">
    <citation type="submission" date="2018-12" db="EMBL/GenBank/DDBJ databases">
        <title>Alloscrdovia theropitheci sp. nov: a novel taxon from the feces of the bleeding-herat monkey (Theropithecus geleda).</title>
        <authorList>
            <person name="Modesto M."/>
        </authorList>
    </citation>
    <scope>NUCLEOTIDE SEQUENCE [LARGE SCALE GENOMIC DNA]</scope>
    <source>
        <strain evidence="1 2">GLDI4/2</strain>
    </source>
</reference>
<keyword evidence="2" id="KW-1185">Reference proteome</keyword>
<proteinExistence type="predicted"/>
<dbReference type="AlphaFoldDB" id="A0A4R0QWS1"/>
<gene>
    <name evidence="1" type="ORF">EJ419_05885</name>
</gene>
<dbReference type="InterPro" id="IPR011050">
    <property type="entry name" value="Pectin_lyase_fold/virulence"/>
</dbReference>
<evidence type="ECO:0000313" key="1">
    <source>
        <dbReference type="EMBL" id="TCD53960.1"/>
    </source>
</evidence>
<evidence type="ECO:0000313" key="2">
    <source>
        <dbReference type="Proteomes" id="UP000291289"/>
    </source>
</evidence>
<accession>A0A4R0QWS1</accession>
<dbReference type="OrthoDB" id="3333873at2"/>
<sequence length="490" mass="55043">MTTYYISSYNGDDANDGLSPATPWQTLTHLTSYMDNLSSTNTESSIHHIRLERGSNFLGQSFHIYHGGTPADPLTIDSYGDENLPLPHIDAQGSGIWHEDYHAPIGGSINHPHRWEGSVSTTLLLFDASYVEVRNLDISNTRSDTSLGFNDIAAIDRTGIAIIAQDKGTVNHVVLEGLHIHDVEGNVYDKHMANGGIYAIAHFPTHSSEIEQKIARFNNIHIRRNIVQRTRRWGIAVGYTAYLNFIDQGKRDESGQWLNRFNYGDGTISDDTITRYGSTNVVIEDNLVEDCGGDAITTMYCYQPIIRHNISRRAARDISDDIYTATDYDKVAAAIWPWRCKNALFEYNEAYDTMNADNGNGDGQAWDADFGDGTIYRYNFSSGNSGGTVMFCNEKAVNSQFYCNTAYLDHMGAIDIPRNPDAHIHHNVFILAKDCEPLRSERADGTALIESNIFLNNTRAPFDYCWHPQGSHVIWRSNRYIGFTNNPEED</sequence>